<accession>A0AAV1IFG9</accession>
<evidence type="ECO:0000313" key="2">
    <source>
        <dbReference type="EMBL" id="CAK0785200.1"/>
    </source>
</evidence>
<reference evidence="2 3" key="1">
    <citation type="submission" date="2023-10" db="EMBL/GenBank/DDBJ databases">
        <authorList>
            <person name="Maclean D."/>
            <person name="Macfadyen A."/>
        </authorList>
    </citation>
    <scope>NUCLEOTIDE SEQUENCE [LARGE SCALE GENOMIC DNA]</scope>
</reference>
<proteinExistence type="predicted"/>
<keyword evidence="3" id="KW-1185">Reference proteome</keyword>
<feature type="signal peptide" evidence="1">
    <location>
        <begin position="1"/>
        <end position="20"/>
    </location>
</feature>
<dbReference type="InterPro" id="IPR029063">
    <property type="entry name" value="SAM-dependent_MTases_sf"/>
</dbReference>
<dbReference type="InterPro" id="IPR052514">
    <property type="entry name" value="SAM-dependent_MTase"/>
</dbReference>
<organism evidence="2 3">
    <name type="scientific">Coccomyxa viridis</name>
    <dbReference type="NCBI Taxonomy" id="1274662"/>
    <lineage>
        <taxon>Eukaryota</taxon>
        <taxon>Viridiplantae</taxon>
        <taxon>Chlorophyta</taxon>
        <taxon>core chlorophytes</taxon>
        <taxon>Trebouxiophyceae</taxon>
        <taxon>Trebouxiophyceae incertae sedis</taxon>
        <taxon>Coccomyxaceae</taxon>
        <taxon>Coccomyxa</taxon>
    </lineage>
</organism>
<evidence type="ECO:0000313" key="3">
    <source>
        <dbReference type="Proteomes" id="UP001314263"/>
    </source>
</evidence>
<evidence type="ECO:0008006" key="4">
    <source>
        <dbReference type="Google" id="ProtNLM"/>
    </source>
</evidence>
<keyword evidence="1" id="KW-0732">Signal</keyword>
<dbReference type="SUPFAM" id="SSF53335">
    <property type="entry name" value="S-adenosyl-L-methionine-dependent methyltransferases"/>
    <property type="match status" value="1"/>
</dbReference>
<dbReference type="EMBL" id="CAUYUE010000012">
    <property type="protein sequence ID" value="CAK0785200.1"/>
    <property type="molecule type" value="Genomic_DNA"/>
</dbReference>
<dbReference type="PANTHER" id="PTHR34203:SF15">
    <property type="entry name" value="SLL1173 PROTEIN"/>
    <property type="match status" value="1"/>
</dbReference>
<evidence type="ECO:0000256" key="1">
    <source>
        <dbReference type="SAM" id="SignalP"/>
    </source>
</evidence>
<dbReference type="Proteomes" id="UP001314263">
    <property type="component" value="Unassembled WGS sequence"/>
</dbReference>
<gene>
    <name evidence="2" type="ORF">CVIRNUC_008406</name>
</gene>
<protein>
    <recommendedName>
        <fullName evidence="4">Methyltransferase FkbM domain-containing protein</fullName>
    </recommendedName>
</protein>
<name>A0AAV1IFG9_9CHLO</name>
<feature type="chain" id="PRO_5043751684" description="Methyltransferase FkbM domain-containing protein" evidence="1">
    <location>
        <begin position="21"/>
        <end position="341"/>
    </location>
</feature>
<dbReference type="Gene3D" id="3.40.50.150">
    <property type="entry name" value="Vaccinia Virus protein VP39"/>
    <property type="match status" value="1"/>
</dbReference>
<dbReference type="AlphaFoldDB" id="A0AAV1IFG9"/>
<sequence length="341" mass="37155">MAAVAATLLILSLLGRDFDAETSQQAWEAPQEPPKPHDHILLRSPQRCSANLQTMLRTLGATSDALYGRLLDIHPDPASAIVVDVSVFTGGQCMTAAVKGFKKVICFESSPVNHEATKAAAKEQEIPEDSLQLVNMAVLNVTGFEVEVLLGAGAEGSYSQMVPTTTLDDYLLPRMKLKRDDTFEAHMKDDAGHARVIGLAEKKEELYLLRMEVQGFEGLVVEGMQELLRRKAVTYVLLTIWPKAMVQEGRKSCADTLRALSEHGYTLHELALNPAVWAGGANKPQVQVEAEVHDHPTDIEGLCGWLMKHSSDGGLWVDVLAVHNPQLGGGVCATESLRSQE</sequence>
<dbReference type="PANTHER" id="PTHR34203">
    <property type="entry name" value="METHYLTRANSFERASE, FKBM FAMILY PROTEIN"/>
    <property type="match status" value="1"/>
</dbReference>
<comment type="caution">
    <text evidence="2">The sequence shown here is derived from an EMBL/GenBank/DDBJ whole genome shotgun (WGS) entry which is preliminary data.</text>
</comment>